<name>A0A0F9VAQ3_9ZZZZ</name>
<keyword evidence="4" id="KW-0249">Electron transport</keyword>
<protein>
    <recommendedName>
        <fullName evidence="8">High potential iron-sulfur proteins family profile domain-containing protein</fullName>
    </recommendedName>
</protein>
<keyword evidence="5" id="KW-0408">Iron</keyword>
<dbReference type="AlphaFoldDB" id="A0A0F9VAQ3"/>
<evidence type="ECO:0000256" key="3">
    <source>
        <dbReference type="ARBA" id="ARBA00022723"/>
    </source>
</evidence>
<keyword evidence="3" id="KW-0479">Metal-binding</keyword>
<accession>A0A0F9VAQ3</accession>
<organism evidence="9">
    <name type="scientific">marine sediment metagenome</name>
    <dbReference type="NCBI Taxonomy" id="412755"/>
    <lineage>
        <taxon>unclassified sequences</taxon>
        <taxon>metagenomes</taxon>
        <taxon>ecological metagenomes</taxon>
    </lineage>
</organism>
<dbReference type="GO" id="GO:0019646">
    <property type="term" value="P:aerobic electron transport chain"/>
    <property type="evidence" value="ECO:0007669"/>
    <property type="project" value="InterPro"/>
</dbReference>
<sequence>MDQTRRAMRKLLNEQAPLPPEDDEEMMSQGTVEPRDLNPQPDPAPEKPVRVRGYPEAGTQAPSPVKKVIRDWSRLPPEVQMREPLLYYILGSGTDAYKMDPADAEYTDESASETQRCGNCEFSYMKVSNGKNLCSQIRNWIRPEGWCRLWRAPKSSV</sequence>
<evidence type="ECO:0000256" key="6">
    <source>
        <dbReference type="ARBA" id="ARBA00023014"/>
    </source>
</evidence>
<proteinExistence type="predicted"/>
<evidence type="ECO:0000313" key="9">
    <source>
        <dbReference type="EMBL" id="KKN96822.1"/>
    </source>
</evidence>
<keyword evidence="6" id="KW-0411">Iron-sulfur</keyword>
<dbReference type="InterPro" id="IPR000170">
    <property type="entry name" value="High_potential_FeS_prot"/>
</dbReference>
<dbReference type="EMBL" id="LAZR01000062">
    <property type="protein sequence ID" value="KKN96822.1"/>
    <property type="molecule type" value="Genomic_DNA"/>
</dbReference>
<dbReference type="GO" id="GO:0051539">
    <property type="term" value="F:4 iron, 4 sulfur cluster binding"/>
    <property type="evidence" value="ECO:0007669"/>
    <property type="project" value="UniProtKB-KW"/>
</dbReference>
<evidence type="ECO:0000256" key="5">
    <source>
        <dbReference type="ARBA" id="ARBA00023004"/>
    </source>
</evidence>
<evidence type="ECO:0000256" key="2">
    <source>
        <dbReference type="ARBA" id="ARBA00022485"/>
    </source>
</evidence>
<comment type="caution">
    <text evidence="9">The sequence shown here is derived from an EMBL/GenBank/DDBJ whole genome shotgun (WGS) entry which is preliminary data.</text>
</comment>
<dbReference type="GO" id="GO:0046872">
    <property type="term" value="F:metal ion binding"/>
    <property type="evidence" value="ECO:0007669"/>
    <property type="project" value="UniProtKB-KW"/>
</dbReference>
<dbReference type="GO" id="GO:0009055">
    <property type="term" value="F:electron transfer activity"/>
    <property type="evidence" value="ECO:0007669"/>
    <property type="project" value="InterPro"/>
</dbReference>
<evidence type="ECO:0000256" key="7">
    <source>
        <dbReference type="SAM" id="MobiDB-lite"/>
    </source>
</evidence>
<evidence type="ECO:0000259" key="8">
    <source>
        <dbReference type="Pfam" id="PF01355"/>
    </source>
</evidence>
<dbReference type="InterPro" id="IPR036369">
    <property type="entry name" value="HIPIP_sf"/>
</dbReference>
<dbReference type="Gene3D" id="4.10.490.10">
    <property type="entry name" value="High potential iron-sulphur protein"/>
    <property type="match status" value="1"/>
</dbReference>
<keyword evidence="1" id="KW-0813">Transport</keyword>
<dbReference type="Pfam" id="PF01355">
    <property type="entry name" value="HIPIP"/>
    <property type="match status" value="1"/>
</dbReference>
<dbReference type="SUPFAM" id="SSF57652">
    <property type="entry name" value="HIPIP (high potential iron protein)"/>
    <property type="match status" value="1"/>
</dbReference>
<keyword evidence="2" id="KW-0004">4Fe-4S</keyword>
<evidence type="ECO:0000256" key="4">
    <source>
        <dbReference type="ARBA" id="ARBA00022982"/>
    </source>
</evidence>
<reference evidence="9" key="1">
    <citation type="journal article" date="2015" name="Nature">
        <title>Complex archaea that bridge the gap between prokaryotes and eukaryotes.</title>
        <authorList>
            <person name="Spang A."/>
            <person name="Saw J.H."/>
            <person name="Jorgensen S.L."/>
            <person name="Zaremba-Niedzwiedzka K."/>
            <person name="Martijn J."/>
            <person name="Lind A.E."/>
            <person name="van Eijk R."/>
            <person name="Schleper C."/>
            <person name="Guy L."/>
            <person name="Ettema T.J."/>
        </authorList>
    </citation>
    <scope>NUCLEOTIDE SEQUENCE</scope>
</reference>
<gene>
    <name evidence="9" type="ORF">LCGC14_0164660</name>
</gene>
<feature type="region of interest" description="Disordered" evidence="7">
    <location>
        <begin position="1"/>
        <end position="65"/>
    </location>
</feature>
<evidence type="ECO:0000256" key="1">
    <source>
        <dbReference type="ARBA" id="ARBA00022448"/>
    </source>
</evidence>
<feature type="domain" description="High potential iron-sulfur proteins family profile" evidence="8">
    <location>
        <begin position="97"/>
        <end position="150"/>
    </location>
</feature>